<reference evidence="1" key="1">
    <citation type="journal article" date="2014" name="Genome Announc.">
        <title>Draft Genome Sequence of Lactobacillus oryzae Strain SG293T.</title>
        <authorList>
            <person name="Tanizawa Y."/>
            <person name="Fujisawa T."/>
            <person name="Mochizuki T."/>
            <person name="Kaminuma E."/>
            <person name="Nakamura Y."/>
            <person name="Tohno M."/>
        </authorList>
    </citation>
    <scope>NUCLEOTIDE SEQUENCE [LARGE SCALE GENOMIC DNA]</scope>
    <source>
        <strain evidence="1">SG293</strain>
    </source>
</reference>
<organism evidence="1 2">
    <name type="scientific">Secundilactobacillus oryzae JCM 18671</name>
    <dbReference type="NCBI Taxonomy" id="1291743"/>
    <lineage>
        <taxon>Bacteria</taxon>
        <taxon>Bacillati</taxon>
        <taxon>Bacillota</taxon>
        <taxon>Bacilli</taxon>
        <taxon>Lactobacillales</taxon>
        <taxon>Lactobacillaceae</taxon>
        <taxon>Secundilactobacillus</taxon>
    </lineage>
</organism>
<sequence>MTKAEKIERKKVLTDMNDFLLEYASKKLDNSETLAKQVYEAGKDDLTGLDKLFDDDGFGRKEQFIAVGMGILRDTTHDDPDQAELDGEKLAKEAMAYLGRHIDELQYWKDN</sequence>
<dbReference type="EMBL" id="BBJM01000019">
    <property type="protein sequence ID" value="GAK48110.1"/>
    <property type="molecule type" value="Genomic_DNA"/>
</dbReference>
<dbReference type="AlphaFoldDB" id="A0A081BJ92"/>
<evidence type="ECO:0000313" key="1">
    <source>
        <dbReference type="EMBL" id="GAK48110.1"/>
    </source>
</evidence>
<dbReference type="RefSeq" id="WP_034528236.1">
    <property type="nucleotide sequence ID" value="NZ_BBJM01000019.1"/>
</dbReference>
<keyword evidence="2" id="KW-1185">Reference proteome</keyword>
<gene>
    <name evidence="1" type="ORF">LOSG293_190170</name>
</gene>
<accession>A0A081BJ92</accession>
<dbReference type="eggNOG" id="ENOG5030AJ7">
    <property type="taxonomic scope" value="Bacteria"/>
</dbReference>
<dbReference type="Proteomes" id="UP000028700">
    <property type="component" value="Unassembled WGS sequence"/>
</dbReference>
<dbReference type="OrthoDB" id="2324726at2"/>
<name>A0A081BJ92_9LACO</name>
<protein>
    <submittedName>
        <fullName evidence="1">Uncharacterized protein</fullName>
    </submittedName>
</protein>
<comment type="caution">
    <text evidence="1">The sequence shown here is derived from an EMBL/GenBank/DDBJ whole genome shotgun (WGS) entry which is preliminary data.</text>
</comment>
<evidence type="ECO:0000313" key="2">
    <source>
        <dbReference type="Proteomes" id="UP000028700"/>
    </source>
</evidence>
<dbReference type="STRING" id="1291743.LOSG293_190170"/>
<proteinExistence type="predicted"/>